<dbReference type="AlphaFoldDB" id="A0A9P6MYU0"/>
<comment type="caution">
    <text evidence="2">The sequence shown here is derived from an EMBL/GenBank/DDBJ whole genome shotgun (WGS) entry which is preliminary data.</text>
</comment>
<gene>
    <name evidence="2" type="ORF">BGZ80_008295</name>
</gene>
<protein>
    <submittedName>
        <fullName evidence="2">Uncharacterized protein</fullName>
    </submittedName>
</protein>
<proteinExistence type="predicted"/>
<keyword evidence="3" id="KW-1185">Reference proteome</keyword>
<evidence type="ECO:0000313" key="3">
    <source>
        <dbReference type="Proteomes" id="UP000703661"/>
    </source>
</evidence>
<dbReference type="EMBL" id="JAAAID010000445">
    <property type="protein sequence ID" value="KAG0017425.1"/>
    <property type="molecule type" value="Genomic_DNA"/>
</dbReference>
<evidence type="ECO:0000256" key="1">
    <source>
        <dbReference type="SAM" id="MobiDB-lite"/>
    </source>
</evidence>
<name>A0A9P6MYU0_9FUNG</name>
<feature type="compositionally biased region" description="Basic and acidic residues" evidence="1">
    <location>
        <begin position="160"/>
        <end position="174"/>
    </location>
</feature>
<sequence>MSGDSDLFIYQYVTVVWRPACYGGFLEYQKSAVLSALGFKSAERLTALGVVSSNDYDHSVYGLGCETNYKTVKDINAKGSDEGSVTFDTSINVFVHLKQTPIAPGHHDEPDAASLEMRLKDIKERFKDACGKFAEQNRAQLASRQATRRHRPSQKFNRYRTIDRPPPKKSKDSITEPLPRPRYSVKTRKKTVVHEPPKELTRYKWKPWAKQPESPLEKESTPEPKPTKKPSKKPKKPPTPIESMDKKGLLKELA</sequence>
<feature type="compositionally biased region" description="Basic and acidic residues" evidence="1">
    <location>
        <begin position="243"/>
        <end position="254"/>
    </location>
</feature>
<dbReference type="Proteomes" id="UP000703661">
    <property type="component" value="Unassembled WGS sequence"/>
</dbReference>
<evidence type="ECO:0000313" key="2">
    <source>
        <dbReference type="EMBL" id="KAG0017425.1"/>
    </source>
</evidence>
<feature type="compositionally biased region" description="Basic and acidic residues" evidence="1">
    <location>
        <begin position="215"/>
        <end position="226"/>
    </location>
</feature>
<feature type="compositionally biased region" description="Basic and acidic residues" evidence="1">
    <location>
        <begin position="192"/>
        <end position="202"/>
    </location>
</feature>
<reference evidence="2" key="1">
    <citation type="journal article" date="2020" name="Fungal Divers.">
        <title>Resolving the Mortierellaceae phylogeny through synthesis of multi-gene phylogenetics and phylogenomics.</title>
        <authorList>
            <person name="Vandepol N."/>
            <person name="Liber J."/>
            <person name="Desiro A."/>
            <person name="Na H."/>
            <person name="Kennedy M."/>
            <person name="Barry K."/>
            <person name="Grigoriev I.V."/>
            <person name="Miller A.N."/>
            <person name="O'Donnell K."/>
            <person name="Stajich J.E."/>
            <person name="Bonito G."/>
        </authorList>
    </citation>
    <scope>NUCLEOTIDE SEQUENCE</scope>
    <source>
        <strain evidence="2">NRRL 2769</strain>
    </source>
</reference>
<organism evidence="2 3">
    <name type="scientific">Entomortierella chlamydospora</name>
    <dbReference type="NCBI Taxonomy" id="101097"/>
    <lineage>
        <taxon>Eukaryota</taxon>
        <taxon>Fungi</taxon>
        <taxon>Fungi incertae sedis</taxon>
        <taxon>Mucoromycota</taxon>
        <taxon>Mortierellomycotina</taxon>
        <taxon>Mortierellomycetes</taxon>
        <taxon>Mortierellales</taxon>
        <taxon>Mortierellaceae</taxon>
        <taxon>Entomortierella</taxon>
    </lineage>
</organism>
<accession>A0A9P6MYU0</accession>
<feature type="compositionally biased region" description="Basic residues" evidence="1">
    <location>
        <begin position="227"/>
        <end position="236"/>
    </location>
</feature>
<feature type="region of interest" description="Disordered" evidence="1">
    <location>
        <begin position="137"/>
        <end position="254"/>
    </location>
</feature>